<keyword evidence="2" id="KW-0732">Signal</keyword>
<keyword evidence="4" id="KW-0456">Lyase</keyword>
<dbReference type="SMART" id="SM00148">
    <property type="entry name" value="PLCXc"/>
    <property type="match status" value="1"/>
</dbReference>
<evidence type="ECO:0000313" key="4">
    <source>
        <dbReference type="EMBL" id="KKF95514.1"/>
    </source>
</evidence>
<sequence>MRLSFFTTLACVTFSHAIKHKGIDDPWSFDVNAGQYADWMDTIADNTLVSSLSIPGTHNSMTYDLKIQQMRTQNVHLSQQLTGGIRYIDITCKSDNFDIMVYHGLFNTGFSFGGVLRTIFDFLDKHPREAIILRIQRSTLSDLKAFSKYFSKYFDSQSNLGKRISQRIYPVGTNGITAVPTLGELRGRVLILQDFETTPPGYGLPWNTDTVSSYSRRFSASTTSTDSKWDDIKSHLSEAPLASSTKLRITHTTASFGVIPINFAARNAPKVGMNKHLGQYLRDERGSCFGIVAMDFPGQDVVKQILSRNNKYQIPGTSGLPSDNDAATVDSHGT</sequence>
<feature type="domain" description="Phosphatidylinositol-specific phospholipase C X" evidence="3">
    <location>
        <begin position="42"/>
        <end position="194"/>
    </location>
</feature>
<dbReference type="PANTHER" id="PTHR13593">
    <property type="match status" value="1"/>
</dbReference>
<dbReference type="InterPro" id="IPR000909">
    <property type="entry name" value="PLipase_C_PInositol-sp_X_dom"/>
</dbReference>
<evidence type="ECO:0000256" key="1">
    <source>
        <dbReference type="SAM" id="MobiDB-lite"/>
    </source>
</evidence>
<dbReference type="GO" id="GO:0008081">
    <property type="term" value="F:phosphoric diester hydrolase activity"/>
    <property type="evidence" value="ECO:0007669"/>
    <property type="project" value="InterPro"/>
</dbReference>
<dbReference type="Pfam" id="PF00388">
    <property type="entry name" value="PI-PLC-X"/>
    <property type="match status" value="1"/>
</dbReference>
<evidence type="ECO:0000259" key="3">
    <source>
        <dbReference type="SMART" id="SM00148"/>
    </source>
</evidence>
<organism evidence="4 5">
    <name type="scientific">Ceratocystis fimbriata f. sp. platani</name>
    <dbReference type="NCBI Taxonomy" id="88771"/>
    <lineage>
        <taxon>Eukaryota</taxon>
        <taxon>Fungi</taxon>
        <taxon>Dikarya</taxon>
        <taxon>Ascomycota</taxon>
        <taxon>Pezizomycotina</taxon>
        <taxon>Sordariomycetes</taxon>
        <taxon>Hypocreomycetidae</taxon>
        <taxon>Microascales</taxon>
        <taxon>Ceratocystidaceae</taxon>
        <taxon>Ceratocystis</taxon>
    </lineage>
</organism>
<dbReference type="AlphaFoldDB" id="A0A0F8DHW2"/>
<dbReference type="OrthoDB" id="1046782at2759"/>
<dbReference type="EMBL" id="LBBL01000091">
    <property type="protein sequence ID" value="KKF95514.1"/>
    <property type="molecule type" value="Genomic_DNA"/>
</dbReference>
<evidence type="ECO:0000256" key="2">
    <source>
        <dbReference type="SAM" id="SignalP"/>
    </source>
</evidence>
<feature type="chain" id="PRO_5002528411" evidence="2">
    <location>
        <begin position="18"/>
        <end position="334"/>
    </location>
</feature>
<dbReference type="EC" id="4.6.1.13" evidence="4"/>
<dbReference type="PANTHER" id="PTHR13593:SF113">
    <property type="entry name" value="SI:DKEY-266F7.9"/>
    <property type="match status" value="1"/>
</dbReference>
<keyword evidence="5" id="KW-1185">Reference proteome</keyword>
<gene>
    <name evidence="4" type="primary">plcA_4</name>
    <name evidence="4" type="ORF">CFO_g2127</name>
</gene>
<name>A0A0F8DHW2_CERFI</name>
<dbReference type="PROSITE" id="PS50007">
    <property type="entry name" value="PIPLC_X_DOMAIN"/>
    <property type="match status" value="1"/>
</dbReference>
<protein>
    <submittedName>
        <fullName evidence="4">1-phosphatidylinositol phosphodiesterase</fullName>
        <ecNumber evidence="4">4.6.1.13</ecNumber>
    </submittedName>
</protein>
<dbReference type="InterPro" id="IPR051057">
    <property type="entry name" value="PI-PLC_domain"/>
</dbReference>
<dbReference type="InterPro" id="IPR017946">
    <property type="entry name" value="PLC-like_Pdiesterase_TIM-brl"/>
</dbReference>
<dbReference type="GO" id="GO:0006629">
    <property type="term" value="P:lipid metabolic process"/>
    <property type="evidence" value="ECO:0007669"/>
    <property type="project" value="InterPro"/>
</dbReference>
<feature type="signal peptide" evidence="2">
    <location>
        <begin position="1"/>
        <end position="17"/>
    </location>
</feature>
<dbReference type="SUPFAM" id="SSF51695">
    <property type="entry name" value="PLC-like phosphodiesterases"/>
    <property type="match status" value="1"/>
</dbReference>
<dbReference type="Gene3D" id="3.20.20.190">
    <property type="entry name" value="Phosphatidylinositol (PI) phosphodiesterase"/>
    <property type="match status" value="1"/>
</dbReference>
<proteinExistence type="predicted"/>
<dbReference type="Proteomes" id="UP000034841">
    <property type="component" value="Unassembled WGS sequence"/>
</dbReference>
<evidence type="ECO:0000313" key="5">
    <source>
        <dbReference type="Proteomes" id="UP000034841"/>
    </source>
</evidence>
<feature type="region of interest" description="Disordered" evidence="1">
    <location>
        <begin position="314"/>
        <end position="334"/>
    </location>
</feature>
<dbReference type="GO" id="GO:0004436">
    <property type="term" value="F:phosphatidylinositol diacylglycerol-lyase activity"/>
    <property type="evidence" value="ECO:0007669"/>
    <property type="project" value="UniProtKB-EC"/>
</dbReference>
<comment type="caution">
    <text evidence="4">The sequence shown here is derived from an EMBL/GenBank/DDBJ whole genome shotgun (WGS) entry which is preliminary data.</text>
</comment>
<reference evidence="4 5" key="1">
    <citation type="submission" date="2015-04" db="EMBL/GenBank/DDBJ databases">
        <title>Genome sequence of Ceratocystis platani, a major pathogen of plane trees.</title>
        <authorList>
            <person name="Belbahri L."/>
        </authorList>
    </citation>
    <scope>NUCLEOTIDE SEQUENCE [LARGE SCALE GENOMIC DNA]</scope>
    <source>
        <strain evidence="4 5">CFO</strain>
    </source>
</reference>
<accession>A0A0F8DHW2</accession>